<dbReference type="GO" id="GO:0005886">
    <property type="term" value="C:plasma membrane"/>
    <property type="evidence" value="ECO:0007669"/>
    <property type="project" value="UniProtKB-SubCell"/>
</dbReference>
<feature type="region of interest" description="Disordered" evidence="10">
    <location>
        <begin position="517"/>
        <end position="545"/>
    </location>
</feature>
<comment type="caution">
    <text evidence="11">The sequence shown here is derived from an EMBL/GenBank/DDBJ whole genome shotgun (WGS) entry which is preliminary data.</text>
</comment>
<dbReference type="PANTHER" id="PTHR22237:SF1">
    <property type="entry name" value="APC MEMBRANE RECRUITMENT PROTEIN 2"/>
    <property type="match status" value="1"/>
</dbReference>
<keyword evidence="3" id="KW-1003">Cell membrane</keyword>
<feature type="compositionally biased region" description="Low complexity" evidence="10">
    <location>
        <begin position="57"/>
        <end position="69"/>
    </location>
</feature>
<gene>
    <name evidence="11" type="ORF">QTO34_017173</name>
</gene>
<comment type="function">
    <text evidence="7">Negative regulator of the canonical Wnt signaling pathway involved in neuroectodermal patterning. Acts by specifically binding phosphatidylinositol 4,5-bisphosphate (PtdIns(4,5)P2), translocating to the cell membrane and interacting with key regulators of the canonical Wnt signaling pathway, such as components of the beta-catenin destruction complex.</text>
</comment>
<dbReference type="GO" id="GO:0016055">
    <property type="term" value="P:Wnt signaling pathway"/>
    <property type="evidence" value="ECO:0007669"/>
    <property type="project" value="UniProtKB-KW"/>
</dbReference>
<evidence type="ECO:0000313" key="11">
    <source>
        <dbReference type="EMBL" id="KAK1340779.1"/>
    </source>
</evidence>
<evidence type="ECO:0000256" key="4">
    <source>
        <dbReference type="ARBA" id="ARBA00022687"/>
    </source>
</evidence>
<evidence type="ECO:0000256" key="7">
    <source>
        <dbReference type="ARBA" id="ARBA00037665"/>
    </source>
</evidence>
<sequence length="1100" mass="113356">MVIMQVRLPLVWSRPDPGGARLHPDPGPRLTRILGPAASPGPGAQAHPDPGARGLARTRGPGSPGSWGPRPRPDPGPRLTRILGPAASPGPGAQAHPDPGARGLARTRGPGSPGSWGPRPRPDPGPRLTRILGPAASPGPGAQAHPDPGARGLARTRGPGSPGSRGPRPRPDPGPRLSRIQGPAASPGPGARLTRIQGPAASPGTQAHPDPGAPPRPDPGPRLTRIQGPAASPGPGPRLTWIQGPAASPGPGAQAHPGSRGPRPPPGPGAQAHPRIRRARGLARTRGPGSPGSRGPRPRPDPGPRLTRIQGPAASPGRPRLTRSRGPRPRPDPGPKLTRIQGPAASPGPGARLTRIQGPRGLARTGAQAHPDPGARGLARTRAQAHPDPGPGLADPGPAPVQGPARPDPGPRLTRIQGPAASPGPGAQAHPDPGARGLARTRGPGSPGSRGPRPRPDPGPRLTRIQGSRGLARTRDPGSPGYILVPHLKALFRNLDKGREAPDSSWSSSCRDSWALGTLRNGEGSYRTDMGIEGGGRSKWPGASPRLTKAAAPARFPWRRASAAAAGLSARAAAAAARAAGVCGRKEEAGAGTLAADMDLPCDCAAGTPASEQPSGKINKAAFKLFKKRKSGGTLPSIFGVKNKGDGKGAGPPGMVRSRTHDGLAEVVVLEGGRKEEPRGGARRRRRGRRRRRPADPRAPQSGRARRGLAGQQLRGQKNGRSEHGKGDAGDAGKAGGKQKRGLRGLFSGVRWHRKDKRGKEGERGARPGGPGGLALPGSLTASLECVAEEAARPAFAPENPSRDAPPDPAGCGDIIADPEDEAGPSCDKHAPGTGKPVVSQKNPSSVVAYQGGGEEMASPDGVDDTCLQEFWDMLSQTEDPGRGPQEGLATAAAALDAKVVPEVSKDTRGDVAKEVSSVKRRRLNRIPIEPHPKEEPKHPQKEQQEGVPNSDEGYWDSTTPGPEEDSSSGGGKKAGIPRDSYSGDALYDLYADPDGSPAALPANEETSSVSRLKPVSPGTITCPLRTPGSLLKDSKIPISVKHLANLPSSHPVAHQQPARSEVPRTKIPVSKVLVRRVSNRGVAGTTIRAAVSHDSAKKL</sequence>
<keyword evidence="5" id="KW-0446">Lipid-binding</keyword>
<feature type="compositionally biased region" description="Low complexity" evidence="10">
    <location>
        <begin position="106"/>
        <end position="118"/>
    </location>
</feature>
<protein>
    <recommendedName>
        <fullName evidence="8">APC membrane recruitment protein 2</fullName>
    </recommendedName>
    <alternativeName>
        <fullName evidence="9">Protein FAM123A</fullName>
    </alternativeName>
</protein>
<evidence type="ECO:0000256" key="3">
    <source>
        <dbReference type="ARBA" id="ARBA00022475"/>
    </source>
</evidence>
<feature type="compositionally biased region" description="Pro residues" evidence="10">
    <location>
        <begin position="397"/>
        <end position="410"/>
    </location>
</feature>
<evidence type="ECO:0000256" key="2">
    <source>
        <dbReference type="ARBA" id="ARBA00007750"/>
    </source>
</evidence>
<feature type="compositionally biased region" description="Low complexity" evidence="10">
    <location>
        <begin position="243"/>
        <end position="261"/>
    </location>
</feature>
<evidence type="ECO:0000256" key="8">
    <source>
        <dbReference type="ARBA" id="ARBA00039511"/>
    </source>
</evidence>
<keyword evidence="12" id="KW-1185">Reference proteome</keyword>
<feature type="compositionally biased region" description="Low complexity" evidence="10">
    <location>
        <begin position="889"/>
        <end position="898"/>
    </location>
</feature>
<dbReference type="PANTHER" id="PTHR22237">
    <property type="entry name" value="APC MEMBRANE RECRUITMENT PROTEIN 2-RELATED"/>
    <property type="match status" value="1"/>
</dbReference>
<organism evidence="11 12">
    <name type="scientific">Cnephaeus nilssonii</name>
    <name type="common">Northern bat</name>
    <name type="synonym">Eptesicus nilssonii</name>
    <dbReference type="NCBI Taxonomy" id="3371016"/>
    <lineage>
        <taxon>Eukaryota</taxon>
        <taxon>Metazoa</taxon>
        <taxon>Chordata</taxon>
        <taxon>Craniata</taxon>
        <taxon>Vertebrata</taxon>
        <taxon>Euteleostomi</taxon>
        <taxon>Mammalia</taxon>
        <taxon>Eutheria</taxon>
        <taxon>Laurasiatheria</taxon>
        <taxon>Chiroptera</taxon>
        <taxon>Yangochiroptera</taxon>
        <taxon>Vespertilionidae</taxon>
        <taxon>Cnephaeus</taxon>
    </lineage>
</organism>
<name>A0AA40I0H6_CNENI</name>
<feature type="compositionally biased region" description="Basic residues" evidence="10">
    <location>
        <begin position="274"/>
        <end position="283"/>
    </location>
</feature>
<evidence type="ECO:0000256" key="6">
    <source>
        <dbReference type="ARBA" id="ARBA00023136"/>
    </source>
</evidence>
<dbReference type="Proteomes" id="UP001177744">
    <property type="component" value="Unassembled WGS sequence"/>
</dbReference>
<feature type="compositionally biased region" description="Basic and acidic residues" evidence="10">
    <location>
        <begin position="904"/>
        <end position="918"/>
    </location>
</feature>
<feature type="compositionally biased region" description="Pro residues" evidence="10">
    <location>
        <begin position="211"/>
        <end position="220"/>
    </location>
</feature>
<feature type="compositionally biased region" description="Low complexity" evidence="10">
    <location>
        <begin position="442"/>
        <end position="451"/>
    </location>
</feature>
<feature type="region of interest" description="Disordered" evidence="10">
    <location>
        <begin position="632"/>
        <end position="1021"/>
    </location>
</feature>
<evidence type="ECO:0000256" key="10">
    <source>
        <dbReference type="SAM" id="MobiDB-lite"/>
    </source>
</evidence>
<dbReference type="AlphaFoldDB" id="A0AA40I0H6"/>
<keyword evidence="4" id="KW-0879">Wnt signaling pathway</keyword>
<reference evidence="11" key="1">
    <citation type="submission" date="2023-06" db="EMBL/GenBank/DDBJ databases">
        <title>Reference genome for the Northern bat (Eptesicus nilssonii), a most northern bat species.</title>
        <authorList>
            <person name="Laine V.N."/>
            <person name="Pulliainen A.T."/>
            <person name="Lilley T.M."/>
        </authorList>
    </citation>
    <scope>NUCLEOTIDE SEQUENCE</scope>
    <source>
        <strain evidence="11">BLF_Eptnil</strain>
        <tissue evidence="11">Kidney</tissue>
    </source>
</reference>
<evidence type="ECO:0000256" key="1">
    <source>
        <dbReference type="ARBA" id="ARBA00004202"/>
    </source>
</evidence>
<dbReference type="Pfam" id="PF09422">
    <property type="entry name" value="AMER"/>
    <property type="match status" value="2"/>
</dbReference>
<feature type="compositionally biased region" description="Low complexity" evidence="10">
    <location>
        <begin position="133"/>
        <end position="142"/>
    </location>
</feature>
<feature type="compositionally biased region" description="Low complexity" evidence="10">
    <location>
        <begin position="155"/>
        <end position="166"/>
    </location>
</feature>
<evidence type="ECO:0000256" key="9">
    <source>
        <dbReference type="ARBA" id="ARBA00042108"/>
    </source>
</evidence>
<feature type="region of interest" description="Disordered" evidence="10">
    <location>
        <begin position="12"/>
        <end position="482"/>
    </location>
</feature>
<feature type="compositionally biased region" description="Basic and acidic residues" evidence="10">
    <location>
        <begin position="720"/>
        <end position="731"/>
    </location>
</feature>
<dbReference type="EMBL" id="JAULJE010000007">
    <property type="protein sequence ID" value="KAK1340779.1"/>
    <property type="molecule type" value="Genomic_DNA"/>
</dbReference>
<comment type="subcellular location">
    <subcellularLocation>
        <location evidence="1">Cell membrane</location>
        <topology evidence="1">Peripheral membrane protein</topology>
    </subcellularLocation>
</comment>
<comment type="similarity">
    <text evidence="2">Belongs to the Amer family.</text>
</comment>
<dbReference type="GO" id="GO:0060828">
    <property type="term" value="P:regulation of canonical Wnt signaling pathway"/>
    <property type="evidence" value="ECO:0007669"/>
    <property type="project" value="TreeGrafter"/>
</dbReference>
<dbReference type="GO" id="GO:0005546">
    <property type="term" value="F:phosphatidylinositol-4,5-bisphosphate binding"/>
    <property type="evidence" value="ECO:0007669"/>
    <property type="project" value="TreeGrafter"/>
</dbReference>
<feature type="compositionally biased region" description="Basic residues" evidence="10">
    <location>
        <begin position="681"/>
        <end position="693"/>
    </location>
</feature>
<feature type="compositionally biased region" description="Low complexity" evidence="10">
    <location>
        <begin position="35"/>
        <end position="44"/>
    </location>
</feature>
<dbReference type="GO" id="GO:0008013">
    <property type="term" value="F:beta-catenin binding"/>
    <property type="evidence" value="ECO:0007669"/>
    <property type="project" value="TreeGrafter"/>
</dbReference>
<keyword evidence="6" id="KW-0472">Membrane</keyword>
<accession>A0AA40I0H6</accession>
<feature type="compositionally biased region" description="Low complexity" evidence="10">
    <location>
        <begin position="84"/>
        <end position="93"/>
    </location>
</feature>
<proteinExistence type="inferred from homology"/>
<evidence type="ECO:0000256" key="5">
    <source>
        <dbReference type="ARBA" id="ARBA00023121"/>
    </source>
</evidence>
<dbReference type="InterPro" id="IPR019003">
    <property type="entry name" value="AMER"/>
</dbReference>
<feature type="compositionally biased region" description="Basic and acidic residues" evidence="10">
    <location>
        <begin position="929"/>
        <end position="945"/>
    </location>
</feature>
<feature type="compositionally biased region" description="Low complexity" evidence="10">
    <location>
        <begin position="418"/>
        <end position="427"/>
    </location>
</feature>
<evidence type="ECO:0000313" key="12">
    <source>
        <dbReference type="Proteomes" id="UP001177744"/>
    </source>
</evidence>
<feature type="compositionally biased region" description="Low complexity" evidence="10">
    <location>
        <begin position="284"/>
        <end position="295"/>
    </location>
</feature>